<name>A0A4C1Z533_EUMVA</name>
<organism evidence="1 2">
    <name type="scientific">Eumeta variegata</name>
    <name type="common">Bagworm moth</name>
    <name type="synonym">Eumeta japonica</name>
    <dbReference type="NCBI Taxonomy" id="151549"/>
    <lineage>
        <taxon>Eukaryota</taxon>
        <taxon>Metazoa</taxon>
        <taxon>Ecdysozoa</taxon>
        <taxon>Arthropoda</taxon>
        <taxon>Hexapoda</taxon>
        <taxon>Insecta</taxon>
        <taxon>Pterygota</taxon>
        <taxon>Neoptera</taxon>
        <taxon>Endopterygota</taxon>
        <taxon>Lepidoptera</taxon>
        <taxon>Glossata</taxon>
        <taxon>Ditrysia</taxon>
        <taxon>Tineoidea</taxon>
        <taxon>Psychidae</taxon>
        <taxon>Oiketicinae</taxon>
        <taxon>Eumeta</taxon>
    </lineage>
</organism>
<reference evidence="1 2" key="1">
    <citation type="journal article" date="2019" name="Commun. Biol.">
        <title>The bagworm genome reveals a unique fibroin gene that provides high tensile strength.</title>
        <authorList>
            <person name="Kono N."/>
            <person name="Nakamura H."/>
            <person name="Ohtoshi R."/>
            <person name="Tomita M."/>
            <person name="Numata K."/>
            <person name="Arakawa K."/>
        </authorList>
    </citation>
    <scope>NUCLEOTIDE SEQUENCE [LARGE SCALE GENOMIC DNA]</scope>
</reference>
<sequence length="86" mass="9755">MGELARNERSRRIGKSYCRRLRSFVGARQCSSASAKLRRFLPFCCYWPPAALRSHNGVGGRTLLTGNSSDLMDARTHDATLTYKFR</sequence>
<dbReference type="Proteomes" id="UP000299102">
    <property type="component" value="Unassembled WGS sequence"/>
</dbReference>
<keyword evidence="2" id="KW-1185">Reference proteome</keyword>
<protein>
    <submittedName>
        <fullName evidence="1">Uncharacterized protein</fullName>
    </submittedName>
</protein>
<accession>A0A4C1Z533</accession>
<evidence type="ECO:0000313" key="2">
    <source>
        <dbReference type="Proteomes" id="UP000299102"/>
    </source>
</evidence>
<dbReference type="EMBL" id="BGZK01001564">
    <property type="protein sequence ID" value="GBP82432.1"/>
    <property type="molecule type" value="Genomic_DNA"/>
</dbReference>
<comment type="caution">
    <text evidence="1">The sequence shown here is derived from an EMBL/GenBank/DDBJ whole genome shotgun (WGS) entry which is preliminary data.</text>
</comment>
<dbReference type="AlphaFoldDB" id="A0A4C1Z533"/>
<evidence type="ECO:0000313" key="1">
    <source>
        <dbReference type="EMBL" id="GBP82432.1"/>
    </source>
</evidence>
<gene>
    <name evidence="1" type="ORF">EVAR_51474_1</name>
</gene>
<proteinExistence type="predicted"/>